<comment type="caution">
    <text evidence="1">The sequence shown here is derived from an EMBL/GenBank/DDBJ whole genome shotgun (WGS) entry which is preliminary data.</text>
</comment>
<sequence>MSYCVKPPNRDPLQDPLMFLAGGALIPLCKVALTNVFWGDLKISLVRTPRGVHEYFEYFEAQCRQTLMKWEKYDLSELKFSHVAEIAKMLKAGLTRPDIEQFLGEILVSDCRIIASEIIDLTVRLLLMVPIWSFWQGVRPDESALTWVEGTVERSFERHFRPKSKQNQSQTHEYRFKQHIILDKSLTAHRLEELGGMKVVWTDNLLDHLKLNVESNSIFIFHYASFLNYQRRNHIYPAGLIDETLRTLAIMLPRSDKDTRDWFLQQRITHHLDPEAVNCRSLTREEREIDNFVFWKQQLISIKYAYDKVKPIESKSLLRRYFSAINLKQ</sequence>
<evidence type="ECO:0000313" key="2">
    <source>
        <dbReference type="Proteomes" id="UP000285326"/>
    </source>
</evidence>
<dbReference type="AlphaFoldDB" id="A0A420IS25"/>
<organism evidence="1 2">
    <name type="scientific">Golovinomyces cichoracearum</name>
    <dbReference type="NCBI Taxonomy" id="62708"/>
    <lineage>
        <taxon>Eukaryota</taxon>
        <taxon>Fungi</taxon>
        <taxon>Dikarya</taxon>
        <taxon>Ascomycota</taxon>
        <taxon>Pezizomycotina</taxon>
        <taxon>Leotiomycetes</taxon>
        <taxon>Erysiphales</taxon>
        <taxon>Erysiphaceae</taxon>
        <taxon>Golovinomyces</taxon>
    </lineage>
</organism>
<dbReference type="Proteomes" id="UP000285326">
    <property type="component" value="Unassembled WGS sequence"/>
</dbReference>
<evidence type="ECO:0000313" key="1">
    <source>
        <dbReference type="EMBL" id="RKF77320.1"/>
    </source>
</evidence>
<gene>
    <name evidence="1" type="ORF">GcM1_220029</name>
</gene>
<name>A0A420IS25_9PEZI</name>
<accession>A0A420IS25</accession>
<proteinExistence type="predicted"/>
<reference evidence="1 2" key="1">
    <citation type="journal article" date="2018" name="BMC Genomics">
        <title>Comparative genome analyses reveal sequence features reflecting distinct modes of host-adaptation between dicot and monocot powdery mildew.</title>
        <authorList>
            <person name="Wu Y."/>
            <person name="Ma X."/>
            <person name="Pan Z."/>
            <person name="Kale S.D."/>
            <person name="Song Y."/>
            <person name="King H."/>
            <person name="Zhang Q."/>
            <person name="Presley C."/>
            <person name="Deng X."/>
            <person name="Wei C.I."/>
            <person name="Xiao S."/>
        </authorList>
    </citation>
    <scope>NUCLEOTIDE SEQUENCE [LARGE SCALE GENOMIC DNA]</scope>
    <source>
        <strain evidence="1">UMSG1</strain>
    </source>
</reference>
<protein>
    <submittedName>
        <fullName evidence="1">Uncharacterized protein</fullName>
    </submittedName>
</protein>
<dbReference type="EMBL" id="MCBS01022053">
    <property type="protein sequence ID" value="RKF77320.1"/>
    <property type="molecule type" value="Genomic_DNA"/>
</dbReference>